<proteinExistence type="predicted"/>
<protein>
    <recommendedName>
        <fullName evidence="3">Toxin-antitoxin system toxin component, PIN family</fullName>
    </recommendedName>
</protein>
<gene>
    <name evidence="1" type="ORF">GCM10011495_29130</name>
</gene>
<evidence type="ECO:0008006" key="3">
    <source>
        <dbReference type="Google" id="ProtNLM"/>
    </source>
</evidence>
<dbReference type="EMBL" id="BMGY01000030">
    <property type="protein sequence ID" value="GGH88265.1"/>
    <property type="molecule type" value="Genomic_DNA"/>
</dbReference>
<reference evidence="2" key="1">
    <citation type="journal article" date="2019" name="Int. J. Syst. Evol. Microbiol.">
        <title>The Global Catalogue of Microorganisms (GCM) 10K type strain sequencing project: providing services to taxonomists for standard genome sequencing and annotation.</title>
        <authorList>
            <consortium name="The Broad Institute Genomics Platform"/>
            <consortium name="The Broad Institute Genome Sequencing Center for Infectious Disease"/>
            <person name="Wu L."/>
            <person name="Ma J."/>
        </authorList>
    </citation>
    <scope>NUCLEOTIDE SEQUENCE [LARGE SCALE GENOMIC DNA]</scope>
    <source>
        <strain evidence="2">CGMCC 1.14966</strain>
    </source>
</reference>
<organism evidence="1 2">
    <name type="scientific">Hymenobacter frigidus</name>
    <dbReference type="NCBI Taxonomy" id="1524095"/>
    <lineage>
        <taxon>Bacteria</taxon>
        <taxon>Pseudomonadati</taxon>
        <taxon>Bacteroidota</taxon>
        <taxon>Cytophagia</taxon>
        <taxon>Cytophagales</taxon>
        <taxon>Hymenobacteraceae</taxon>
        <taxon>Hymenobacter</taxon>
    </lineage>
</organism>
<evidence type="ECO:0000313" key="1">
    <source>
        <dbReference type="EMBL" id="GGH88265.1"/>
    </source>
</evidence>
<accession>A0ABQ2A9W7</accession>
<dbReference type="NCBIfam" id="TIGR00305">
    <property type="entry name" value="putative toxin-antitoxin system toxin component, PIN family"/>
    <property type="match status" value="1"/>
</dbReference>
<comment type="caution">
    <text evidence="1">The sequence shown here is derived from an EMBL/GenBank/DDBJ whole genome shotgun (WGS) entry which is preliminary data.</text>
</comment>
<sequence length="54" mass="5866">MCRDPKDNFLLNLALDSQADYLLSGDEDLLVLGSVGSTSIMTLAEFAQQMGLDE</sequence>
<evidence type="ECO:0000313" key="2">
    <source>
        <dbReference type="Proteomes" id="UP000637774"/>
    </source>
</evidence>
<name>A0ABQ2A9W7_9BACT</name>
<dbReference type="Proteomes" id="UP000637774">
    <property type="component" value="Unassembled WGS sequence"/>
</dbReference>
<dbReference type="InterPro" id="IPR002850">
    <property type="entry name" value="PIN_toxin-like"/>
</dbReference>
<keyword evidence="2" id="KW-1185">Reference proteome</keyword>